<accession>A0A9P6PXM6</accession>
<organism evidence="2 3">
    <name type="scientific">Actinomortierella ambigua</name>
    <dbReference type="NCBI Taxonomy" id="1343610"/>
    <lineage>
        <taxon>Eukaryota</taxon>
        <taxon>Fungi</taxon>
        <taxon>Fungi incertae sedis</taxon>
        <taxon>Mucoromycota</taxon>
        <taxon>Mortierellomycotina</taxon>
        <taxon>Mortierellomycetes</taxon>
        <taxon>Mortierellales</taxon>
        <taxon>Mortierellaceae</taxon>
        <taxon>Actinomortierella</taxon>
    </lineage>
</organism>
<dbReference type="OrthoDB" id="2012566at2759"/>
<dbReference type="Gene3D" id="3.40.50.1000">
    <property type="entry name" value="HAD superfamily/HAD-like"/>
    <property type="match status" value="1"/>
</dbReference>
<dbReference type="Proteomes" id="UP000807716">
    <property type="component" value="Unassembled WGS sequence"/>
</dbReference>
<dbReference type="InterPro" id="IPR036412">
    <property type="entry name" value="HAD-like_sf"/>
</dbReference>
<proteinExistence type="predicted"/>
<dbReference type="EMBL" id="JAAAJB010000479">
    <property type="protein sequence ID" value="KAG0255095.1"/>
    <property type="molecule type" value="Genomic_DNA"/>
</dbReference>
<evidence type="ECO:0000313" key="3">
    <source>
        <dbReference type="Proteomes" id="UP000807716"/>
    </source>
</evidence>
<feature type="compositionally biased region" description="Basic and acidic residues" evidence="1">
    <location>
        <begin position="168"/>
        <end position="182"/>
    </location>
</feature>
<name>A0A9P6PXM6_9FUNG</name>
<protein>
    <submittedName>
        <fullName evidence="2">Uncharacterized protein</fullName>
    </submittedName>
</protein>
<dbReference type="AlphaFoldDB" id="A0A9P6PXM6"/>
<evidence type="ECO:0000256" key="1">
    <source>
        <dbReference type="SAM" id="MobiDB-lite"/>
    </source>
</evidence>
<feature type="compositionally biased region" description="Basic residues" evidence="1">
    <location>
        <begin position="154"/>
        <end position="167"/>
    </location>
</feature>
<feature type="region of interest" description="Disordered" evidence="1">
    <location>
        <begin position="323"/>
        <end position="346"/>
    </location>
</feature>
<dbReference type="SUPFAM" id="SSF56784">
    <property type="entry name" value="HAD-like"/>
    <property type="match status" value="1"/>
</dbReference>
<feature type="region of interest" description="Disordered" evidence="1">
    <location>
        <begin position="152"/>
        <end position="209"/>
    </location>
</feature>
<dbReference type="InterPro" id="IPR023214">
    <property type="entry name" value="HAD_sf"/>
</dbReference>
<evidence type="ECO:0000313" key="2">
    <source>
        <dbReference type="EMBL" id="KAG0255095.1"/>
    </source>
</evidence>
<sequence>MHGQGNYQDERIHPSNGPTNAAAAAVVAVNSSSPQQDYGPFPSSSDGRPLPTTIFLDSGGVINDNERRGPQWIHHLSNLMPRLFGGPAKHWGESNRRFCAKIFEVTQWNAFVACHDSFADFDRAYNLLWLETMADIVDELLLQDRLAEWQKTGGVHHHHQQHHHHHHDHQEKKTKGGEEGGKDITTATAKVTAPPESAPSSTKRGSNSERQHTILAPTLAMANKVFAELTELAQTGQSMVPEDDQMAPITHVTLPASVDDRVALAKALNDFCVGLVQADYPGARDAILRMRIDQQLAIYTCSNEVSSDLHATFQAIDLLTLPSSDDDDDDKGREGGRRGGRGKGGEPVFTKLYGPDLVNQMKNGEAYYARIFEDCGVDPTHSIVVDDKELMLSWAKPLGVTTVQINKKRSATPMLVPLKDADGRSRKVPAVDFHLESLAQLPDLLDAWKASLVKK</sequence>
<keyword evidence="3" id="KW-1185">Reference proteome</keyword>
<reference evidence="2" key="1">
    <citation type="journal article" date="2020" name="Fungal Divers.">
        <title>Resolving the Mortierellaceae phylogeny through synthesis of multi-gene phylogenetics and phylogenomics.</title>
        <authorList>
            <person name="Vandepol N."/>
            <person name="Liber J."/>
            <person name="Desiro A."/>
            <person name="Na H."/>
            <person name="Kennedy M."/>
            <person name="Barry K."/>
            <person name="Grigoriev I.V."/>
            <person name="Miller A.N."/>
            <person name="O'Donnell K."/>
            <person name="Stajich J.E."/>
            <person name="Bonito G."/>
        </authorList>
    </citation>
    <scope>NUCLEOTIDE SEQUENCE</scope>
    <source>
        <strain evidence="2">BC1065</strain>
    </source>
</reference>
<comment type="caution">
    <text evidence="2">The sequence shown here is derived from an EMBL/GenBank/DDBJ whole genome shotgun (WGS) entry which is preliminary data.</text>
</comment>
<gene>
    <name evidence="2" type="ORF">DFQ27_006435</name>
</gene>